<organism evidence="2 3">
    <name type="scientific">Caulifigura coniformis</name>
    <dbReference type="NCBI Taxonomy" id="2527983"/>
    <lineage>
        <taxon>Bacteria</taxon>
        <taxon>Pseudomonadati</taxon>
        <taxon>Planctomycetota</taxon>
        <taxon>Planctomycetia</taxon>
        <taxon>Planctomycetales</taxon>
        <taxon>Planctomycetaceae</taxon>
        <taxon>Caulifigura</taxon>
    </lineage>
</organism>
<dbReference type="InParanoid" id="A0A517SHD1"/>
<keyword evidence="1" id="KW-1133">Transmembrane helix</keyword>
<evidence type="ECO:0000256" key="1">
    <source>
        <dbReference type="SAM" id="Phobius"/>
    </source>
</evidence>
<sequence>MSFRSPGPKRRLHRLAIIAGALAIAATGLWLLVWTTVERQRRETWIAAVQHLEVAAEARIDPLDSSPLGRFRTWLKIPRTHVQLWRDSEGRRLLFAPGGEPRGVLIHLERPLSADVLDQLAARFPEAEFRKSRGGMGGMGGQGFF</sequence>
<dbReference type="RefSeq" id="WP_145031393.1">
    <property type="nucleotide sequence ID" value="NZ_CP036271.1"/>
</dbReference>
<keyword evidence="3" id="KW-1185">Reference proteome</keyword>
<accession>A0A517SHD1</accession>
<proteinExistence type="predicted"/>
<dbReference type="AlphaFoldDB" id="A0A517SHD1"/>
<feature type="transmembrane region" description="Helical" evidence="1">
    <location>
        <begin position="12"/>
        <end position="34"/>
    </location>
</feature>
<keyword evidence="1" id="KW-0472">Membrane</keyword>
<name>A0A517SHD1_9PLAN</name>
<dbReference type="EMBL" id="CP036271">
    <property type="protein sequence ID" value="QDT55522.1"/>
    <property type="molecule type" value="Genomic_DNA"/>
</dbReference>
<evidence type="ECO:0000313" key="2">
    <source>
        <dbReference type="EMBL" id="QDT55522.1"/>
    </source>
</evidence>
<evidence type="ECO:0000313" key="3">
    <source>
        <dbReference type="Proteomes" id="UP000315700"/>
    </source>
</evidence>
<gene>
    <name evidence="2" type="ORF">Pan44_35660</name>
</gene>
<protein>
    <submittedName>
        <fullName evidence="2">Uncharacterized protein</fullName>
    </submittedName>
</protein>
<keyword evidence="1" id="KW-0812">Transmembrane</keyword>
<reference evidence="2 3" key="1">
    <citation type="submission" date="2019-02" db="EMBL/GenBank/DDBJ databases">
        <title>Deep-cultivation of Planctomycetes and their phenomic and genomic characterization uncovers novel biology.</title>
        <authorList>
            <person name="Wiegand S."/>
            <person name="Jogler M."/>
            <person name="Boedeker C."/>
            <person name="Pinto D."/>
            <person name="Vollmers J."/>
            <person name="Rivas-Marin E."/>
            <person name="Kohn T."/>
            <person name="Peeters S.H."/>
            <person name="Heuer A."/>
            <person name="Rast P."/>
            <person name="Oberbeckmann S."/>
            <person name="Bunk B."/>
            <person name="Jeske O."/>
            <person name="Meyerdierks A."/>
            <person name="Storesund J.E."/>
            <person name="Kallscheuer N."/>
            <person name="Luecker S."/>
            <person name="Lage O.M."/>
            <person name="Pohl T."/>
            <person name="Merkel B.J."/>
            <person name="Hornburger P."/>
            <person name="Mueller R.-W."/>
            <person name="Bruemmer F."/>
            <person name="Labrenz M."/>
            <person name="Spormann A.M."/>
            <person name="Op den Camp H."/>
            <person name="Overmann J."/>
            <person name="Amann R."/>
            <person name="Jetten M.S.M."/>
            <person name="Mascher T."/>
            <person name="Medema M.H."/>
            <person name="Devos D.P."/>
            <person name="Kaster A.-K."/>
            <person name="Ovreas L."/>
            <person name="Rohde M."/>
            <person name="Galperin M.Y."/>
            <person name="Jogler C."/>
        </authorList>
    </citation>
    <scope>NUCLEOTIDE SEQUENCE [LARGE SCALE GENOMIC DNA]</scope>
    <source>
        <strain evidence="2 3">Pan44</strain>
    </source>
</reference>
<dbReference type="Proteomes" id="UP000315700">
    <property type="component" value="Chromosome"/>
</dbReference>
<dbReference type="KEGG" id="ccos:Pan44_35660"/>